<keyword evidence="10" id="KW-1185">Reference proteome</keyword>
<feature type="domain" description="PTS EIIA type-1" evidence="8">
    <location>
        <begin position="30"/>
        <end position="134"/>
    </location>
</feature>
<evidence type="ECO:0000313" key="9">
    <source>
        <dbReference type="EMBL" id="SER94966.1"/>
    </source>
</evidence>
<dbReference type="GO" id="GO:0016301">
    <property type="term" value="F:kinase activity"/>
    <property type="evidence" value="ECO:0007669"/>
    <property type="project" value="UniProtKB-KW"/>
</dbReference>
<dbReference type="RefSeq" id="WP_092652821.1">
    <property type="nucleotide sequence ID" value="NZ_FOHA01000012.1"/>
</dbReference>
<reference evidence="9 10" key="1">
    <citation type="submission" date="2016-10" db="EMBL/GenBank/DDBJ databases">
        <authorList>
            <person name="de Groot N.N."/>
        </authorList>
    </citation>
    <scope>NUCLEOTIDE SEQUENCE [LARGE SCALE GENOMIC DNA]</scope>
    <source>
        <strain evidence="9 10">DSM 13760</strain>
    </source>
</reference>
<dbReference type="Proteomes" id="UP000198948">
    <property type="component" value="Unassembled WGS sequence"/>
</dbReference>
<gene>
    <name evidence="9" type="ORF">SAMN04488559_11247</name>
</gene>
<evidence type="ECO:0000256" key="7">
    <source>
        <dbReference type="ARBA" id="ARBA00022777"/>
    </source>
</evidence>
<sequence>MFSLFGKKKKEATLASPANGELVLLETVSDPVFAQKVMGDGYAVIPADGNIVMPADGTVTSIFPTKHAIGLLLENGLELLVHMGVETVALKGAPFEIFVEENQKVKAGDALAKMDLELLAKEEKDHTIMLILTNGDEVASFEVNAPGTVSAGEEIGKAVKK</sequence>
<dbReference type="SUPFAM" id="SSF51261">
    <property type="entry name" value="Duplicated hybrid motif"/>
    <property type="match status" value="1"/>
</dbReference>
<evidence type="ECO:0000256" key="3">
    <source>
        <dbReference type="ARBA" id="ARBA00022448"/>
    </source>
</evidence>
<evidence type="ECO:0000256" key="4">
    <source>
        <dbReference type="ARBA" id="ARBA00022597"/>
    </source>
</evidence>
<dbReference type="GO" id="GO:0005737">
    <property type="term" value="C:cytoplasm"/>
    <property type="evidence" value="ECO:0007669"/>
    <property type="project" value="UniProtKB-SubCell"/>
</dbReference>
<dbReference type="PROSITE" id="PS51093">
    <property type="entry name" value="PTS_EIIA_TYPE_1"/>
    <property type="match status" value="1"/>
</dbReference>
<comment type="subcellular location">
    <subcellularLocation>
        <location evidence="2">Cell membrane</location>
        <topology evidence="2">Multi-pass membrane protein</topology>
    </subcellularLocation>
    <subcellularLocation>
        <location evidence="1">Cytoplasm</location>
    </subcellularLocation>
</comment>
<dbReference type="PANTHER" id="PTHR45008">
    <property type="entry name" value="PTS SYSTEM GLUCOSE-SPECIFIC EIIA COMPONENT"/>
    <property type="match status" value="1"/>
</dbReference>
<dbReference type="FunFam" id="2.70.70.10:FF:000001">
    <property type="entry name" value="PTS system glucose-specific IIA component"/>
    <property type="match status" value="1"/>
</dbReference>
<keyword evidence="3" id="KW-0813">Transport</keyword>
<evidence type="ECO:0000256" key="1">
    <source>
        <dbReference type="ARBA" id="ARBA00004496"/>
    </source>
</evidence>
<dbReference type="GO" id="GO:0009401">
    <property type="term" value="P:phosphoenolpyruvate-dependent sugar phosphotransferase system"/>
    <property type="evidence" value="ECO:0007669"/>
    <property type="project" value="UniProtKB-KW"/>
</dbReference>
<dbReference type="InterPro" id="IPR001127">
    <property type="entry name" value="PTS_EIIA_1_perm"/>
</dbReference>
<keyword evidence="4" id="KW-0762">Sugar transport</keyword>
<dbReference type="STRING" id="142588.SAMN04488559_11247"/>
<keyword evidence="6" id="KW-0598">Phosphotransferase system</keyword>
<dbReference type="OrthoDB" id="9769191at2"/>
<accession>A0A1H9TCX9</accession>
<dbReference type="Pfam" id="PF00358">
    <property type="entry name" value="PTS_EIIA_1"/>
    <property type="match status" value="1"/>
</dbReference>
<keyword evidence="5" id="KW-0808">Transferase</keyword>
<evidence type="ECO:0000256" key="6">
    <source>
        <dbReference type="ARBA" id="ARBA00022683"/>
    </source>
</evidence>
<dbReference type="NCBIfam" id="TIGR00830">
    <property type="entry name" value="PTBA"/>
    <property type="match status" value="1"/>
</dbReference>
<evidence type="ECO:0000256" key="5">
    <source>
        <dbReference type="ARBA" id="ARBA00022679"/>
    </source>
</evidence>
<proteinExistence type="predicted"/>
<dbReference type="PROSITE" id="PS00371">
    <property type="entry name" value="PTS_EIIA_TYPE_1_HIS"/>
    <property type="match status" value="1"/>
</dbReference>
<dbReference type="InterPro" id="IPR050890">
    <property type="entry name" value="PTS_EIIA_component"/>
</dbReference>
<protein>
    <submittedName>
        <fullName evidence="9">PTS system IIA component, Glc family</fullName>
    </submittedName>
</protein>
<dbReference type="GO" id="GO:0005886">
    <property type="term" value="C:plasma membrane"/>
    <property type="evidence" value="ECO:0007669"/>
    <property type="project" value="UniProtKB-SubCell"/>
</dbReference>
<dbReference type="Gene3D" id="2.70.70.10">
    <property type="entry name" value="Glucose Permease (Domain IIA)"/>
    <property type="match status" value="1"/>
</dbReference>
<evidence type="ECO:0000259" key="8">
    <source>
        <dbReference type="PROSITE" id="PS51093"/>
    </source>
</evidence>
<organism evidence="9 10">
    <name type="scientific">Isobaculum melis</name>
    <dbReference type="NCBI Taxonomy" id="142588"/>
    <lineage>
        <taxon>Bacteria</taxon>
        <taxon>Bacillati</taxon>
        <taxon>Bacillota</taxon>
        <taxon>Bacilli</taxon>
        <taxon>Lactobacillales</taxon>
        <taxon>Carnobacteriaceae</taxon>
        <taxon>Isobaculum</taxon>
    </lineage>
</organism>
<evidence type="ECO:0000256" key="2">
    <source>
        <dbReference type="ARBA" id="ARBA00004651"/>
    </source>
</evidence>
<keyword evidence="7" id="KW-0418">Kinase</keyword>
<dbReference type="EMBL" id="FOHA01000012">
    <property type="protein sequence ID" value="SER94966.1"/>
    <property type="molecule type" value="Genomic_DNA"/>
</dbReference>
<name>A0A1H9TCX9_9LACT</name>
<evidence type="ECO:0000313" key="10">
    <source>
        <dbReference type="Proteomes" id="UP000198948"/>
    </source>
</evidence>
<dbReference type="AlphaFoldDB" id="A0A1H9TCX9"/>
<dbReference type="InterPro" id="IPR011055">
    <property type="entry name" value="Dup_hybrid_motif"/>
</dbReference>
<dbReference type="PANTHER" id="PTHR45008:SF1">
    <property type="entry name" value="PTS SYSTEM GLUCOSE-SPECIFIC EIIA COMPONENT"/>
    <property type="match status" value="1"/>
</dbReference>